<dbReference type="EMBL" id="WHPC01000001">
    <property type="protein sequence ID" value="MPV35508.1"/>
    <property type="molecule type" value="Genomic_DNA"/>
</dbReference>
<gene>
    <name evidence="2" type="ORF">GB881_00340</name>
</gene>
<comment type="caution">
    <text evidence="2">The sequence shown here is derived from an EMBL/GenBank/DDBJ whole genome shotgun (WGS) entry which is preliminary data.</text>
</comment>
<accession>A0A6N7EEX1</accession>
<proteinExistence type="predicted"/>
<keyword evidence="1" id="KW-0812">Transmembrane</keyword>
<feature type="transmembrane region" description="Helical" evidence="1">
    <location>
        <begin position="51"/>
        <end position="71"/>
    </location>
</feature>
<dbReference type="RefSeq" id="WP_152193414.1">
    <property type="nucleotide sequence ID" value="NZ_VUKD01000001.1"/>
</dbReference>
<evidence type="ECO:0000313" key="3">
    <source>
        <dbReference type="Proteomes" id="UP000437709"/>
    </source>
</evidence>
<dbReference type="Proteomes" id="UP000437709">
    <property type="component" value="Unassembled WGS sequence"/>
</dbReference>
<keyword evidence="1" id="KW-1133">Transmembrane helix</keyword>
<dbReference type="Pfam" id="PF10745">
    <property type="entry name" value="DUF2530"/>
    <property type="match status" value="1"/>
</dbReference>
<dbReference type="AlphaFoldDB" id="A0A6N7EEX1"/>
<feature type="transmembrane region" description="Helical" evidence="1">
    <location>
        <begin position="20"/>
        <end position="44"/>
    </location>
</feature>
<reference evidence="2 3" key="1">
    <citation type="submission" date="2019-10" db="EMBL/GenBank/DDBJ databases">
        <title>Georgenia wutianyii sp. nov. and Georgenia yuyongxinii sp. nov. isolated from plateau pika (Ochotona curzoniae) in the Qinghai-Tibet plateau of China.</title>
        <authorList>
            <person name="Tian Z."/>
        </authorList>
    </citation>
    <scope>NUCLEOTIDE SEQUENCE [LARGE SCALE GENOMIC DNA]</scope>
    <source>
        <strain evidence="2 3">JCM 19765</strain>
    </source>
</reference>
<evidence type="ECO:0000256" key="1">
    <source>
        <dbReference type="SAM" id="Phobius"/>
    </source>
</evidence>
<evidence type="ECO:0000313" key="2">
    <source>
        <dbReference type="EMBL" id="MPV35508.1"/>
    </source>
</evidence>
<keyword evidence="3" id="KW-1185">Reference proteome</keyword>
<organism evidence="2 3">
    <name type="scientific">Georgenia subflava</name>
    <dbReference type="NCBI Taxonomy" id="1622177"/>
    <lineage>
        <taxon>Bacteria</taxon>
        <taxon>Bacillati</taxon>
        <taxon>Actinomycetota</taxon>
        <taxon>Actinomycetes</taxon>
        <taxon>Micrococcales</taxon>
        <taxon>Bogoriellaceae</taxon>
        <taxon>Georgenia</taxon>
    </lineage>
</organism>
<name>A0A6N7EEX1_9MICO</name>
<keyword evidence="1" id="KW-0472">Membrane</keyword>
<protein>
    <submittedName>
        <fullName evidence="2">DUF2530 domain-containing protein</fullName>
    </submittedName>
</protein>
<sequence length="82" mass="9005">MPDVDLFEHEPDLPPAKVNAITLMVTGTVIWMVATVVVAVLGLINYLPDDLLEVCFAGLGLGLVGIGWGYVHEYRARRRRVA</sequence>
<dbReference type="InterPro" id="IPR019681">
    <property type="entry name" value="DUF2530"/>
</dbReference>